<dbReference type="Gene3D" id="1.20.58.520">
    <property type="entry name" value="Amidohydrolase"/>
    <property type="match status" value="1"/>
</dbReference>
<organism evidence="2 3">
    <name type="scientific">Zunongwangia mangrovi</name>
    <dbReference type="NCBI Taxonomy" id="1334022"/>
    <lineage>
        <taxon>Bacteria</taxon>
        <taxon>Pseudomonadati</taxon>
        <taxon>Bacteroidota</taxon>
        <taxon>Flavobacteriia</taxon>
        <taxon>Flavobacteriales</taxon>
        <taxon>Flavobacteriaceae</taxon>
        <taxon>Zunongwangia</taxon>
    </lineage>
</organism>
<dbReference type="Proteomes" id="UP000199438">
    <property type="component" value="Unassembled WGS sequence"/>
</dbReference>
<gene>
    <name evidence="2" type="ORF">SAMN04487907_102262</name>
</gene>
<dbReference type="STRING" id="1334022.SAMN04487907_102262"/>
<dbReference type="AlphaFoldDB" id="A0A1I1GND6"/>
<keyword evidence="3" id="KW-1185">Reference proteome</keyword>
<dbReference type="EMBL" id="FOKV01000002">
    <property type="protein sequence ID" value="SFC10630.1"/>
    <property type="molecule type" value="Genomic_DNA"/>
</dbReference>
<evidence type="ECO:0000313" key="2">
    <source>
        <dbReference type="EMBL" id="SFC10630.1"/>
    </source>
</evidence>
<evidence type="ECO:0000259" key="1">
    <source>
        <dbReference type="Pfam" id="PF01979"/>
    </source>
</evidence>
<dbReference type="Gene3D" id="3.40.50.10910">
    <property type="entry name" value="Amidohydrolase"/>
    <property type="match status" value="1"/>
</dbReference>
<reference evidence="3" key="1">
    <citation type="submission" date="2016-10" db="EMBL/GenBank/DDBJ databases">
        <authorList>
            <person name="Varghese N."/>
            <person name="Submissions S."/>
        </authorList>
    </citation>
    <scope>NUCLEOTIDE SEQUENCE [LARGE SCALE GENOMIC DNA]</scope>
    <source>
        <strain evidence="3">DSM 24499</strain>
    </source>
</reference>
<evidence type="ECO:0000313" key="3">
    <source>
        <dbReference type="Proteomes" id="UP000199438"/>
    </source>
</evidence>
<feature type="domain" description="Amidohydrolase-related" evidence="1">
    <location>
        <begin position="74"/>
        <end position="449"/>
    </location>
</feature>
<dbReference type="SUPFAM" id="SSF51338">
    <property type="entry name" value="Composite domain of metallo-dependent hydrolases"/>
    <property type="match status" value="1"/>
</dbReference>
<dbReference type="InterPro" id="IPR051781">
    <property type="entry name" value="Metallo-dep_Hydrolase"/>
</dbReference>
<dbReference type="InterPro" id="IPR032466">
    <property type="entry name" value="Metal_Hydrolase"/>
</dbReference>
<dbReference type="Gene3D" id="2.30.40.10">
    <property type="entry name" value="Urease, subunit C, domain 1"/>
    <property type="match status" value="1"/>
</dbReference>
<dbReference type="InterPro" id="IPR006680">
    <property type="entry name" value="Amidohydro-rel"/>
</dbReference>
<protein>
    <submittedName>
        <fullName evidence="2">Imidazolonepropionase</fullName>
    </submittedName>
</protein>
<name>A0A1I1GND6_9FLAO</name>
<dbReference type="Pfam" id="PF01979">
    <property type="entry name" value="Amidohydro_1"/>
    <property type="match status" value="1"/>
</dbReference>
<dbReference type="InterPro" id="IPR011059">
    <property type="entry name" value="Metal-dep_hydrolase_composite"/>
</dbReference>
<proteinExistence type="predicted"/>
<dbReference type="PANTHER" id="PTHR43135">
    <property type="entry name" value="ALPHA-D-RIBOSE 1-METHYLPHOSPHONATE 5-TRIPHOSPHATE DIPHOSPHATASE"/>
    <property type="match status" value="1"/>
</dbReference>
<accession>A0A1I1GND6</accession>
<dbReference type="SUPFAM" id="SSF51556">
    <property type="entry name" value="Metallo-dependent hydrolases"/>
    <property type="match status" value="1"/>
</dbReference>
<dbReference type="Gene3D" id="3.30.110.90">
    <property type="entry name" value="Amidohydrolase"/>
    <property type="match status" value="1"/>
</dbReference>
<dbReference type="PANTHER" id="PTHR43135:SF3">
    <property type="entry name" value="ALPHA-D-RIBOSE 1-METHYLPHOSPHONATE 5-TRIPHOSPHATE DIPHOSPHATASE"/>
    <property type="match status" value="1"/>
</dbReference>
<sequence length="462" mass="50976">MPILAILSCKNSEEKTAENLDFDLAITNIQIIDLEKGEILQNKTVFIKDDLISAIKDSEENTSAKKVIDGKDKFLLPGFWDNHVHFRGGDSLISANKNFLGLFLANGVTTVRECGGDMTSSILEWQQNIANNQLAGPTIYTSGPKLDGENARWEGSLKIASEDDIAPALDSLQKLKTDFVKLYDSKFTGELYLKTIGDTEARGIISSGHMPFSVTLDETTAAGMDGIEHLYYILKACSAEEESITQDVIDGKTSFWESLDRVMKTYAEETAEKTFTTLKSREVYAIPTLHINHTLSYLDEEPHENDEYLDYMGSGIIKTYEGRIRSALNASEEFVKTRKQLDSAFVSLAKKLQENEVSLLAGSDCGAFNSYIYPGISLHQELQALVDAGLSPLQALQTSAINGAKFLKKENTGAIKANYKADLVILNANPLKNIEETQNISSVIKNGKVFQQQDLEGLKTAP</sequence>
<dbReference type="GO" id="GO:0016810">
    <property type="term" value="F:hydrolase activity, acting on carbon-nitrogen (but not peptide) bonds"/>
    <property type="evidence" value="ECO:0007669"/>
    <property type="project" value="InterPro"/>
</dbReference>